<dbReference type="PANTHER" id="PTHR12110:SF41">
    <property type="entry name" value="INOSOSE DEHYDRATASE"/>
    <property type="match status" value="1"/>
</dbReference>
<dbReference type="InterPro" id="IPR036237">
    <property type="entry name" value="Xyl_isomerase-like_sf"/>
</dbReference>
<dbReference type="PANTHER" id="PTHR12110">
    <property type="entry name" value="HYDROXYPYRUVATE ISOMERASE"/>
    <property type="match status" value="1"/>
</dbReference>
<feature type="domain" description="Xylose isomerase-like TIM barrel" evidence="1">
    <location>
        <begin position="22"/>
        <end position="283"/>
    </location>
</feature>
<dbReference type="Pfam" id="PF01261">
    <property type="entry name" value="AP_endonuc_2"/>
    <property type="match status" value="1"/>
</dbReference>
<dbReference type="InterPro" id="IPR050312">
    <property type="entry name" value="IolE/XylAMocC-like"/>
</dbReference>
<gene>
    <name evidence="2" type="ORF">J2Z65_002368</name>
</gene>
<dbReference type="Gene3D" id="3.20.20.150">
    <property type="entry name" value="Divalent-metal-dependent TIM barrel enzymes"/>
    <property type="match status" value="1"/>
</dbReference>
<dbReference type="EMBL" id="JAGGKV010000005">
    <property type="protein sequence ID" value="MBP1963152.1"/>
    <property type="molecule type" value="Genomic_DNA"/>
</dbReference>
<organism evidence="2 3">
    <name type="scientific">Paenibacillus aceris</name>
    <dbReference type="NCBI Taxonomy" id="869555"/>
    <lineage>
        <taxon>Bacteria</taxon>
        <taxon>Bacillati</taxon>
        <taxon>Bacillota</taxon>
        <taxon>Bacilli</taxon>
        <taxon>Bacillales</taxon>
        <taxon>Paenibacillaceae</taxon>
        <taxon>Paenibacillus</taxon>
    </lineage>
</organism>
<keyword evidence="2" id="KW-0413">Isomerase</keyword>
<dbReference type="Proteomes" id="UP001519344">
    <property type="component" value="Unassembled WGS sequence"/>
</dbReference>
<reference evidence="2 3" key="1">
    <citation type="submission" date="2021-03" db="EMBL/GenBank/DDBJ databases">
        <title>Genomic Encyclopedia of Type Strains, Phase IV (KMG-IV): sequencing the most valuable type-strain genomes for metagenomic binning, comparative biology and taxonomic classification.</title>
        <authorList>
            <person name="Goeker M."/>
        </authorList>
    </citation>
    <scope>NUCLEOTIDE SEQUENCE [LARGE SCALE GENOMIC DNA]</scope>
    <source>
        <strain evidence="2 3">DSM 24950</strain>
    </source>
</reference>
<dbReference type="GO" id="GO:0016853">
    <property type="term" value="F:isomerase activity"/>
    <property type="evidence" value="ECO:0007669"/>
    <property type="project" value="UniProtKB-KW"/>
</dbReference>
<proteinExistence type="predicted"/>
<dbReference type="SUPFAM" id="SSF51658">
    <property type="entry name" value="Xylose isomerase-like"/>
    <property type="match status" value="1"/>
</dbReference>
<evidence type="ECO:0000313" key="2">
    <source>
        <dbReference type="EMBL" id="MBP1963152.1"/>
    </source>
</evidence>
<name>A0ABS4HWW8_9BACL</name>
<comment type="caution">
    <text evidence="2">The sequence shown here is derived from an EMBL/GenBank/DDBJ whole genome shotgun (WGS) entry which is preliminary data.</text>
</comment>
<accession>A0ABS4HWW8</accession>
<dbReference type="RefSeq" id="WP_167066376.1">
    <property type="nucleotide sequence ID" value="NZ_JAAOZR010000045.1"/>
</dbReference>
<sequence length="285" mass="32792">MEIGINLFSVNQALNEDYFKTLERVAECGYRNVELIATNKHGARFGDTIPLPALKKKLAELGLNPIAAHEGIMPGVNLNEVDWDSIIKYNYELGVNRIVIPILRIDTIHDTLTTAEQLNKIGINCRENGIQLYIHNHALEFKKEDDTTLFHLLVENTDPSNLKVELDLVWVTRGGNEPVAVLEWLGERCDMVHQRDLKKDISYPINIFDELTEADKGLTYQDLHMKYRRPDLFVDLGTGSFDFEQVYRKIKQLGYVKYAFVESDGERADKFRSIANDLNYLKQYI</sequence>
<keyword evidence="3" id="KW-1185">Reference proteome</keyword>
<dbReference type="InterPro" id="IPR013022">
    <property type="entry name" value="Xyl_isomerase-like_TIM-brl"/>
</dbReference>
<evidence type="ECO:0000313" key="3">
    <source>
        <dbReference type="Proteomes" id="UP001519344"/>
    </source>
</evidence>
<protein>
    <submittedName>
        <fullName evidence="2">Sugar phosphate isomerase/epimerase</fullName>
    </submittedName>
</protein>
<evidence type="ECO:0000259" key="1">
    <source>
        <dbReference type="Pfam" id="PF01261"/>
    </source>
</evidence>